<gene>
    <name evidence="2" type="ORF">SMD44_02702</name>
</gene>
<name>A0A1Z1WA38_9ACTN</name>
<evidence type="ECO:0000313" key="2">
    <source>
        <dbReference type="EMBL" id="ARX83287.1"/>
    </source>
</evidence>
<dbReference type="EMBL" id="CP021748">
    <property type="protein sequence ID" value="ARX83287.1"/>
    <property type="molecule type" value="Genomic_DNA"/>
</dbReference>
<dbReference type="eggNOG" id="COG1203">
    <property type="taxonomic scope" value="Bacteria"/>
</dbReference>
<proteinExistence type="predicted"/>
<dbReference type="Pfam" id="PF09481">
    <property type="entry name" value="CRISPR_Cse1"/>
    <property type="match status" value="1"/>
</dbReference>
<dbReference type="STRING" id="67267.GCA_000716675_04976"/>
<dbReference type="NCBIfam" id="TIGR02547">
    <property type="entry name" value="casA_cse1"/>
    <property type="match status" value="1"/>
</dbReference>
<reference evidence="2 3" key="1">
    <citation type="submission" date="2017-05" db="EMBL/GenBank/DDBJ databases">
        <title>Streptomyces alboflavus Genome sequencing and assembly.</title>
        <authorList>
            <person name="Wang Y."/>
            <person name="Du B."/>
            <person name="Ding Y."/>
            <person name="Liu H."/>
            <person name="Hou Q."/>
            <person name="Liu K."/>
            <person name="Wang C."/>
            <person name="Yao L."/>
        </authorList>
    </citation>
    <scope>NUCLEOTIDE SEQUENCE [LARGE SCALE GENOMIC DNA]</scope>
    <source>
        <strain evidence="2 3">MDJK44</strain>
    </source>
</reference>
<organism evidence="2 3">
    <name type="scientific">Streptomyces alboflavus</name>
    <dbReference type="NCBI Taxonomy" id="67267"/>
    <lineage>
        <taxon>Bacteria</taxon>
        <taxon>Bacillati</taxon>
        <taxon>Actinomycetota</taxon>
        <taxon>Actinomycetes</taxon>
        <taxon>Kitasatosporales</taxon>
        <taxon>Streptomycetaceae</taxon>
        <taxon>Streptomyces</taxon>
    </lineage>
</organism>
<dbReference type="Gene3D" id="1.10.132.100">
    <property type="match status" value="1"/>
</dbReference>
<feature type="compositionally biased region" description="Basic and acidic residues" evidence="1">
    <location>
        <begin position="290"/>
        <end position="302"/>
    </location>
</feature>
<sequence length="556" mass="60613">MLDSHLHAELLVDAPTQRPAIYRQLLLPLVVDALGFPADAAEWGRRFTAGRFRDDERERLAAYLDAHHHLFDLFAPDDPFAQVADLTTSGDATKSAAVLVATAALGNNVPLFSSRTEGDPPELTPAQAARWLLHVHCWDTGAIKTGATGDPNMKAGKTTGNPVGPLGQLGVVMPLGATVYETLLLNIPYGRKALKDDLPQWQRRAKGGEVAETLSCATPAWTSRAGRGLLDVWTWQSRRVRLVPEHTAHGELRVSRAVVAAGDRLLLDMDHEPHTAWHVDSAQARAGRSARRDNRPGGEAHFRPVRHRTGRAAWRGLDALLAVRKSSVEEHATVQADGFHTSVLLSQLVDVGDHLPGGYGAQVELTGIRYGKKLGTIEGTYHDEIPLPLTALHPDSDMRGALLGVVEQAEELARAANALSAELRRAVGASPPPIGAWQYPGETLLHALDPLVRRLLVGLREVGDEDFDRTEQGLLAWEERAHREAWKIADDLLSATSAASAFSGREVKGKEGQTRIARESTAEAFFRANLRKILFRRTACRQGQPPTTDNSTTTEQ</sequence>
<evidence type="ECO:0000256" key="1">
    <source>
        <dbReference type="SAM" id="MobiDB-lite"/>
    </source>
</evidence>
<protein>
    <recommendedName>
        <fullName evidence="4">CRISPR-associated protein Cse1</fullName>
    </recommendedName>
</protein>
<feature type="region of interest" description="Disordered" evidence="1">
    <location>
        <begin position="281"/>
        <end position="302"/>
    </location>
</feature>
<accession>A0A1Z1WA38</accession>
<keyword evidence="3" id="KW-1185">Reference proteome</keyword>
<dbReference type="Proteomes" id="UP000195880">
    <property type="component" value="Chromosome"/>
</dbReference>
<evidence type="ECO:0008006" key="4">
    <source>
        <dbReference type="Google" id="ProtNLM"/>
    </source>
</evidence>
<dbReference type="InterPro" id="IPR013381">
    <property type="entry name" value="CRISPR-assoc_prot_Cse1"/>
</dbReference>
<evidence type="ECO:0000313" key="3">
    <source>
        <dbReference type="Proteomes" id="UP000195880"/>
    </source>
</evidence>
<dbReference type="AlphaFoldDB" id="A0A1Z1WA38"/>
<dbReference type="KEGG" id="salf:SMD44_02702"/>